<dbReference type="STRING" id="299467.A0A443S4Q8"/>
<keyword evidence="3" id="KW-0378">Hydrolase</keyword>
<keyword evidence="1" id="KW-0479">Metal-binding</keyword>
<dbReference type="AlphaFoldDB" id="A0A443S4Q8"/>
<dbReference type="PANTHER" id="PTHR43690">
    <property type="entry name" value="NARDILYSIN"/>
    <property type="match status" value="1"/>
</dbReference>
<dbReference type="GO" id="GO:0046872">
    <property type="term" value="F:metal ion binding"/>
    <property type="evidence" value="ECO:0007669"/>
    <property type="project" value="UniProtKB-KW"/>
</dbReference>
<accession>A0A443S4Q8</accession>
<proteinExistence type="predicted"/>
<keyword evidence="3" id="KW-0645">Protease</keyword>
<dbReference type="GO" id="GO:0006508">
    <property type="term" value="P:proteolysis"/>
    <property type="evidence" value="ECO:0007669"/>
    <property type="project" value="UniProtKB-KW"/>
</dbReference>
<dbReference type="PANTHER" id="PTHR43690:SF18">
    <property type="entry name" value="INSULIN-DEGRADING ENZYME-RELATED"/>
    <property type="match status" value="1"/>
</dbReference>
<reference evidence="3 4" key="1">
    <citation type="journal article" date="2018" name="Gigascience">
        <title>Genomes of trombidid mites reveal novel predicted allergens and laterally-transferred genes associated with secondary metabolism.</title>
        <authorList>
            <person name="Dong X."/>
            <person name="Chaisiri K."/>
            <person name="Xia D."/>
            <person name="Armstrong S.D."/>
            <person name="Fang Y."/>
            <person name="Donnelly M.J."/>
            <person name="Kadowaki T."/>
            <person name="McGarry J.W."/>
            <person name="Darby A.C."/>
            <person name="Makepeace B.L."/>
        </authorList>
    </citation>
    <scope>NUCLEOTIDE SEQUENCE [LARGE SCALE GENOMIC DNA]</scope>
    <source>
        <strain evidence="3">UoL-UT</strain>
    </source>
</reference>
<dbReference type="Gene3D" id="3.30.830.10">
    <property type="entry name" value="Metalloenzyme, LuxS/M16 peptidase-like"/>
    <property type="match status" value="1"/>
</dbReference>
<evidence type="ECO:0000259" key="2">
    <source>
        <dbReference type="Pfam" id="PF16187"/>
    </source>
</evidence>
<name>A0A443S4Q8_9ACAR</name>
<sequence>MDKQNPIDTVQQDSHTMKNFLIDSLIYTNILLDEYRPEIIVGFLKKFTQENCKVTIVDKIFKNVVDQYKKWYCTKYTDAEIEESVLQ</sequence>
<comment type="caution">
    <text evidence="3">The sequence shown here is derived from an EMBL/GenBank/DDBJ whole genome shotgun (WGS) entry which is preliminary data.</text>
</comment>
<dbReference type="GO" id="GO:0008237">
    <property type="term" value="F:metallopeptidase activity"/>
    <property type="evidence" value="ECO:0007669"/>
    <property type="project" value="UniProtKB-KW"/>
</dbReference>
<evidence type="ECO:0000313" key="4">
    <source>
        <dbReference type="Proteomes" id="UP000288716"/>
    </source>
</evidence>
<protein>
    <submittedName>
        <fullName evidence="3">Metalloprotease-like protein</fullName>
    </submittedName>
</protein>
<feature type="domain" description="Peptidase M16 middle/third" evidence="2">
    <location>
        <begin position="2"/>
        <end position="87"/>
    </location>
</feature>
<keyword evidence="4" id="KW-1185">Reference proteome</keyword>
<organism evidence="3 4">
    <name type="scientific">Leptotrombidium deliense</name>
    <dbReference type="NCBI Taxonomy" id="299467"/>
    <lineage>
        <taxon>Eukaryota</taxon>
        <taxon>Metazoa</taxon>
        <taxon>Ecdysozoa</taxon>
        <taxon>Arthropoda</taxon>
        <taxon>Chelicerata</taxon>
        <taxon>Arachnida</taxon>
        <taxon>Acari</taxon>
        <taxon>Acariformes</taxon>
        <taxon>Trombidiformes</taxon>
        <taxon>Prostigmata</taxon>
        <taxon>Anystina</taxon>
        <taxon>Parasitengona</taxon>
        <taxon>Trombiculoidea</taxon>
        <taxon>Trombiculidae</taxon>
        <taxon>Leptotrombidium</taxon>
    </lineage>
</organism>
<dbReference type="Proteomes" id="UP000288716">
    <property type="component" value="Unassembled WGS sequence"/>
</dbReference>
<dbReference type="Pfam" id="PF16187">
    <property type="entry name" value="Peptidase_M16_M"/>
    <property type="match status" value="1"/>
</dbReference>
<keyword evidence="3" id="KW-0482">Metalloprotease</keyword>
<dbReference type="OrthoDB" id="952271at2759"/>
<dbReference type="InterPro" id="IPR011249">
    <property type="entry name" value="Metalloenz_LuxS/M16"/>
</dbReference>
<gene>
    <name evidence="3" type="ORF">B4U80_14025</name>
</gene>
<dbReference type="SUPFAM" id="SSF63411">
    <property type="entry name" value="LuxS/MPP-like metallohydrolase"/>
    <property type="match status" value="1"/>
</dbReference>
<dbReference type="VEuPathDB" id="VectorBase:LDEU009528"/>
<dbReference type="EMBL" id="NCKV01008581">
    <property type="protein sequence ID" value="RWS22512.1"/>
    <property type="molecule type" value="Genomic_DNA"/>
</dbReference>
<dbReference type="InterPro" id="IPR032632">
    <property type="entry name" value="Peptidase_M16_M"/>
</dbReference>
<evidence type="ECO:0000256" key="1">
    <source>
        <dbReference type="ARBA" id="ARBA00022723"/>
    </source>
</evidence>
<dbReference type="InterPro" id="IPR050626">
    <property type="entry name" value="Peptidase_M16"/>
</dbReference>
<evidence type="ECO:0000313" key="3">
    <source>
        <dbReference type="EMBL" id="RWS22512.1"/>
    </source>
</evidence>